<dbReference type="EMBL" id="BNBI01000017">
    <property type="protein sequence ID" value="GHF27723.1"/>
    <property type="molecule type" value="Genomic_DNA"/>
</dbReference>
<protein>
    <recommendedName>
        <fullName evidence="3">Recombination endonuclease VII</fullName>
    </recommendedName>
</protein>
<keyword evidence="2" id="KW-1185">Reference proteome</keyword>
<dbReference type="Pfam" id="PF02945">
    <property type="entry name" value="Endonuclease_7"/>
    <property type="match status" value="1"/>
</dbReference>
<evidence type="ECO:0000313" key="1">
    <source>
        <dbReference type="EMBL" id="GHF27723.1"/>
    </source>
</evidence>
<organism evidence="1 2">
    <name type="scientific">Streptomyces fumanus</name>
    <dbReference type="NCBI Taxonomy" id="67302"/>
    <lineage>
        <taxon>Bacteria</taxon>
        <taxon>Bacillati</taxon>
        <taxon>Actinomycetota</taxon>
        <taxon>Actinomycetes</taxon>
        <taxon>Kitasatosporales</taxon>
        <taxon>Streptomycetaceae</taxon>
        <taxon>Streptomyces</taxon>
    </lineage>
</organism>
<dbReference type="InterPro" id="IPR044925">
    <property type="entry name" value="His-Me_finger_sf"/>
</dbReference>
<evidence type="ECO:0008006" key="3">
    <source>
        <dbReference type="Google" id="ProtNLM"/>
    </source>
</evidence>
<sequence>MEIGLDWIDYDPEACRVCDEWVHADERKYGRTLCPVCGPAVRQAKRFRLPIERVNAILRVQNDYCPLCGEGPGDDAAEGPIWWQIDHDHNCCTGCPRCVRGLLCKPCNTRLGGYEKQLRQLRLRWSVPKVDAYLAAPPAQSAHARKLHPDDLGWARVRYTSLTGRTLTWERPE</sequence>
<comment type="caution">
    <text evidence="1">The sequence shown here is derived from an EMBL/GenBank/DDBJ whole genome shotgun (WGS) entry which is preliminary data.</text>
</comment>
<dbReference type="Gene3D" id="3.40.1800.10">
    <property type="entry name" value="His-Me finger endonucleases"/>
    <property type="match status" value="1"/>
</dbReference>
<dbReference type="InterPro" id="IPR038563">
    <property type="entry name" value="Endonuclease_7_sf"/>
</dbReference>
<name>A0A919AVK1_9ACTN</name>
<dbReference type="SUPFAM" id="SSF54060">
    <property type="entry name" value="His-Me finger endonucleases"/>
    <property type="match status" value="1"/>
</dbReference>
<reference evidence="1" key="1">
    <citation type="journal article" date="2014" name="Int. J. Syst. Evol. Microbiol.">
        <title>Complete genome sequence of Corynebacterium casei LMG S-19264T (=DSM 44701T), isolated from a smear-ripened cheese.</title>
        <authorList>
            <consortium name="US DOE Joint Genome Institute (JGI-PGF)"/>
            <person name="Walter F."/>
            <person name="Albersmeier A."/>
            <person name="Kalinowski J."/>
            <person name="Ruckert C."/>
        </authorList>
    </citation>
    <scope>NUCLEOTIDE SEQUENCE</scope>
    <source>
        <strain evidence="1">JCM 4477</strain>
    </source>
</reference>
<dbReference type="RefSeq" id="WP_190207748.1">
    <property type="nucleotide sequence ID" value="NZ_BNBI01000017.1"/>
</dbReference>
<dbReference type="Proteomes" id="UP000630718">
    <property type="component" value="Unassembled WGS sequence"/>
</dbReference>
<evidence type="ECO:0000313" key="2">
    <source>
        <dbReference type="Proteomes" id="UP000630718"/>
    </source>
</evidence>
<accession>A0A919AVK1</accession>
<proteinExistence type="predicted"/>
<reference evidence="1" key="2">
    <citation type="submission" date="2020-09" db="EMBL/GenBank/DDBJ databases">
        <authorList>
            <person name="Sun Q."/>
            <person name="Ohkuma M."/>
        </authorList>
    </citation>
    <scope>NUCLEOTIDE SEQUENCE</scope>
    <source>
        <strain evidence="1">JCM 4477</strain>
    </source>
</reference>
<dbReference type="InterPro" id="IPR004211">
    <property type="entry name" value="Endonuclease_7"/>
</dbReference>
<dbReference type="AlphaFoldDB" id="A0A919AVK1"/>
<gene>
    <name evidence="1" type="ORF">GCM10018772_61650</name>
</gene>